<protein>
    <recommendedName>
        <fullName evidence="3">OmpR/PhoB-type domain-containing protein</fullName>
    </recommendedName>
</protein>
<comment type="caution">
    <text evidence="4">The sequence shown here is derived from an EMBL/GenBank/DDBJ whole genome shotgun (WGS) entry which is preliminary data.</text>
</comment>
<dbReference type="RefSeq" id="WP_184542101.1">
    <property type="nucleotide sequence ID" value="NZ_JACHMP010000001.1"/>
</dbReference>
<feature type="region of interest" description="Disordered" evidence="2">
    <location>
        <begin position="507"/>
        <end position="527"/>
    </location>
</feature>
<proteinExistence type="predicted"/>
<dbReference type="SMART" id="SM00862">
    <property type="entry name" value="Trans_reg_C"/>
    <property type="match status" value="1"/>
</dbReference>
<feature type="domain" description="OmpR/PhoB-type" evidence="3">
    <location>
        <begin position="327"/>
        <end position="391"/>
    </location>
</feature>
<organism evidence="4 5">
    <name type="scientific">Streptosporangium becharense</name>
    <dbReference type="NCBI Taxonomy" id="1816182"/>
    <lineage>
        <taxon>Bacteria</taxon>
        <taxon>Bacillati</taxon>
        <taxon>Actinomycetota</taxon>
        <taxon>Actinomycetes</taxon>
        <taxon>Streptosporangiales</taxon>
        <taxon>Streptosporangiaceae</taxon>
        <taxon>Streptosporangium</taxon>
    </lineage>
</organism>
<evidence type="ECO:0000313" key="4">
    <source>
        <dbReference type="EMBL" id="MBB5818532.1"/>
    </source>
</evidence>
<keyword evidence="1" id="KW-0238">DNA-binding</keyword>
<dbReference type="GO" id="GO:0003677">
    <property type="term" value="F:DNA binding"/>
    <property type="evidence" value="ECO:0007669"/>
    <property type="project" value="UniProtKB-KW"/>
</dbReference>
<evidence type="ECO:0000256" key="2">
    <source>
        <dbReference type="SAM" id="MobiDB-lite"/>
    </source>
</evidence>
<dbReference type="InterPro" id="IPR003018">
    <property type="entry name" value="GAF"/>
</dbReference>
<dbReference type="Gene3D" id="3.30.450.40">
    <property type="match status" value="1"/>
</dbReference>
<dbReference type="InterPro" id="IPR029016">
    <property type="entry name" value="GAF-like_dom_sf"/>
</dbReference>
<dbReference type="GO" id="GO:0006355">
    <property type="term" value="P:regulation of DNA-templated transcription"/>
    <property type="evidence" value="ECO:0007669"/>
    <property type="project" value="InterPro"/>
</dbReference>
<dbReference type="AlphaFoldDB" id="A0A7W9MF13"/>
<dbReference type="EMBL" id="JACHMP010000001">
    <property type="protein sequence ID" value="MBB5818532.1"/>
    <property type="molecule type" value="Genomic_DNA"/>
</dbReference>
<name>A0A7W9MF13_9ACTN</name>
<keyword evidence="5" id="KW-1185">Reference proteome</keyword>
<sequence length="527" mass="56834">MGSDQQLSAVRIATDAVGLAPLLAEVRHAVLSGDRTPVVPRPVVSESWRRCLRAGLDPDRQRSLSPFDPKTVYEMRAGHPLAQVLPLLRSTLLCVAEEARHVMVVTDVQGHVLWMDGQSEVRRLADRFQFVEGVRWAEETVGTNAIGTALAIDSPVQIYASEHYASGQHVWTCAAAPVHDPDTGAILGVVDVSGPFQTIHPATSALVNAAARLAEEHLRIRMAARDERLRQRNMAHLDRLRGTPGALLNASGRILATSPAGWAEGRLDIPAEGGECLLPSGDLAIAEPIRGGFLVRAAEPGHAAQASRPALKLTFLGAGPPMAVLSGRPTPLTLRHAELLAMLALHPRGLTADQLAAHLYGDAGNPVTVRAEMHRLRALLSGVVEAKPYRLVAAVEADFVTIRNLLGTGCAAEVLGAYRGALLPMSDAPAVRDEREELTAAVRRTVIDRGDAAAVLRWTELDEGREDLEALSRLLRLLPPADPRRAAVVARYDRLCAQAAHEARLLQRLRHSRPRPGAGDPLARRPR</sequence>
<dbReference type="Pfam" id="PF01590">
    <property type="entry name" value="GAF"/>
    <property type="match status" value="1"/>
</dbReference>
<evidence type="ECO:0000256" key="1">
    <source>
        <dbReference type="ARBA" id="ARBA00023125"/>
    </source>
</evidence>
<evidence type="ECO:0000313" key="5">
    <source>
        <dbReference type="Proteomes" id="UP000540685"/>
    </source>
</evidence>
<dbReference type="GO" id="GO:0000160">
    <property type="term" value="P:phosphorelay signal transduction system"/>
    <property type="evidence" value="ECO:0007669"/>
    <property type="project" value="InterPro"/>
</dbReference>
<dbReference type="InterPro" id="IPR001867">
    <property type="entry name" value="OmpR/PhoB-type_DNA-bd"/>
</dbReference>
<gene>
    <name evidence="4" type="ORF">F4562_001594</name>
</gene>
<reference evidence="4 5" key="1">
    <citation type="submission" date="2020-08" db="EMBL/GenBank/DDBJ databases">
        <title>Sequencing the genomes of 1000 actinobacteria strains.</title>
        <authorList>
            <person name="Klenk H.-P."/>
        </authorList>
    </citation>
    <scope>NUCLEOTIDE SEQUENCE [LARGE SCALE GENOMIC DNA]</scope>
    <source>
        <strain evidence="4 5">DSM 46887</strain>
    </source>
</reference>
<accession>A0A7W9MF13</accession>
<evidence type="ECO:0000259" key="3">
    <source>
        <dbReference type="SMART" id="SM00862"/>
    </source>
</evidence>
<dbReference type="Proteomes" id="UP000540685">
    <property type="component" value="Unassembled WGS sequence"/>
</dbReference>